<dbReference type="PRINTS" id="PR00176">
    <property type="entry name" value="NANEUSMPORT"/>
</dbReference>
<dbReference type="GO" id="GO:0006865">
    <property type="term" value="P:amino acid transport"/>
    <property type="evidence" value="ECO:0007669"/>
    <property type="project" value="TreeGrafter"/>
</dbReference>
<keyword evidence="6" id="KW-0479">Metal-binding</keyword>
<reference evidence="10 11" key="1">
    <citation type="submission" date="2018-04" db="EMBL/GenBank/DDBJ databases">
        <title>The genome of golden apple snail Pomacea canaliculata provides insight into stress tolerance and invasive adaptation.</title>
        <authorList>
            <person name="Liu C."/>
            <person name="Liu B."/>
            <person name="Ren Y."/>
            <person name="Zhang Y."/>
            <person name="Wang H."/>
            <person name="Li S."/>
            <person name="Jiang F."/>
            <person name="Yin L."/>
            <person name="Zhang G."/>
            <person name="Qian W."/>
            <person name="Fan W."/>
        </authorList>
    </citation>
    <scope>NUCLEOTIDE SEQUENCE [LARGE SCALE GENOMIC DNA]</scope>
    <source>
        <strain evidence="10">SZHN2017</strain>
        <tissue evidence="10">Muscle</tissue>
    </source>
</reference>
<dbReference type="PANTHER" id="PTHR11616:SF279">
    <property type="entry name" value="SODIUM-DEPENDENT SEROTONIN TRANSPORTER"/>
    <property type="match status" value="1"/>
</dbReference>
<keyword evidence="6" id="KW-0915">Sodium</keyword>
<sequence length="269" mass="30368">MTPGLGAEPLVDGTPTHLVERKKEVPERESWGKKIDFLLSVIGFAVDLGNVWRFPYICYKNGGGAFLIPYLTMLVFGGLPLFYMELALGQFQRCGCFTLWKRICPMLKGIGLAICVMNTFVAWYYNTVIAWAVYFFFDSFRQVPPWLSCNNTWNTPNCTTFEQRIVATAPTCTPEVGRKVLGIQYADGISRLGNVNWSIALALLGVFLLVYFALWKGIKSSGKVGVLLPLGHVTLARHTTVTRRQKTVNNRIDSQWDTTDNRFDKTPYL</sequence>
<feature type="disulfide bond" evidence="7">
    <location>
        <begin position="149"/>
        <end position="158"/>
    </location>
</feature>
<keyword evidence="4 9" id="KW-1133">Transmembrane helix</keyword>
<dbReference type="InterPro" id="IPR037272">
    <property type="entry name" value="SNS_sf"/>
</dbReference>
<dbReference type="EMBL" id="PZQS01000004">
    <property type="protein sequence ID" value="PVD31197.1"/>
    <property type="molecule type" value="Genomic_DNA"/>
</dbReference>
<dbReference type="GO" id="GO:0043005">
    <property type="term" value="C:neuron projection"/>
    <property type="evidence" value="ECO:0007669"/>
    <property type="project" value="TreeGrafter"/>
</dbReference>
<evidence type="ECO:0000256" key="4">
    <source>
        <dbReference type="ARBA" id="ARBA00022989"/>
    </source>
</evidence>
<feature type="binding site" evidence="6">
    <location>
        <position position="43"/>
    </location>
    <ligand>
        <name>Na(+)</name>
        <dbReference type="ChEBI" id="CHEBI:29101"/>
        <label>1</label>
    </ligand>
</feature>
<feature type="binding site" evidence="6">
    <location>
        <position position="50"/>
    </location>
    <ligand>
        <name>Na(+)</name>
        <dbReference type="ChEBI" id="CHEBI:29101"/>
        <label>1</label>
    </ligand>
</feature>
<evidence type="ECO:0000256" key="8">
    <source>
        <dbReference type="RuleBase" id="RU003732"/>
    </source>
</evidence>
<comment type="similarity">
    <text evidence="8">Belongs to the sodium:neurotransmitter symporter (SNF) (TC 2.A.22) family.</text>
</comment>
<evidence type="ECO:0000313" key="11">
    <source>
        <dbReference type="Proteomes" id="UP000245119"/>
    </source>
</evidence>
<dbReference type="SUPFAM" id="SSF161070">
    <property type="entry name" value="SNF-like"/>
    <property type="match status" value="1"/>
</dbReference>
<dbReference type="STRING" id="400727.A0A2T7PCR4"/>
<name>A0A2T7PCR4_POMCA</name>
<dbReference type="PROSITE" id="PS00610">
    <property type="entry name" value="NA_NEUROTRAN_SYMP_1"/>
    <property type="match status" value="1"/>
</dbReference>
<dbReference type="Pfam" id="PF00209">
    <property type="entry name" value="SNF"/>
    <property type="match status" value="1"/>
</dbReference>
<evidence type="ECO:0000256" key="5">
    <source>
        <dbReference type="ARBA" id="ARBA00023136"/>
    </source>
</evidence>
<keyword evidence="11" id="KW-1185">Reference proteome</keyword>
<proteinExistence type="inferred from homology"/>
<keyword evidence="7" id="KW-1015">Disulfide bond</keyword>
<dbReference type="PANTHER" id="PTHR11616">
    <property type="entry name" value="SODIUM/CHLORIDE DEPENDENT TRANSPORTER"/>
    <property type="match status" value="1"/>
</dbReference>
<comment type="caution">
    <text evidence="10">The sequence shown here is derived from an EMBL/GenBank/DDBJ whole genome shotgun (WGS) entry which is preliminary data.</text>
</comment>
<evidence type="ECO:0000256" key="6">
    <source>
        <dbReference type="PIRSR" id="PIRSR600175-1"/>
    </source>
</evidence>
<evidence type="ECO:0000256" key="1">
    <source>
        <dbReference type="ARBA" id="ARBA00004141"/>
    </source>
</evidence>
<keyword evidence="8" id="KW-0769">Symport</keyword>
<dbReference type="GO" id="GO:0051378">
    <property type="term" value="F:serotonin binding"/>
    <property type="evidence" value="ECO:0007669"/>
    <property type="project" value="TreeGrafter"/>
</dbReference>
<evidence type="ECO:0000313" key="10">
    <source>
        <dbReference type="EMBL" id="PVD31197.1"/>
    </source>
</evidence>
<feature type="transmembrane region" description="Helical" evidence="9">
    <location>
        <begin position="109"/>
        <end position="137"/>
    </location>
</feature>
<dbReference type="GO" id="GO:0046872">
    <property type="term" value="F:metal ion binding"/>
    <property type="evidence" value="ECO:0007669"/>
    <property type="project" value="UniProtKB-KW"/>
</dbReference>
<feature type="binding site" evidence="6">
    <location>
        <position position="46"/>
    </location>
    <ligand>
        <name>Na(+)</name>
        <dbReference type="ChEBI" id="CHEBI:29101"/>
        <label>1</label>
    </ligand>
</feature>
<dbReference type="Proteomes" id="UP000245119">
    <property type="component" value="Linkage Group LG4"/>
</dbReference>
<keyword evidence="5 9" id="KW-0472">Membrane</keyword>
<dbReference type="InterPro" id="IPR000175">
    <property type="entry name" value="Na/ntran_symport"/>
</dbReference>
<keyword evidence="3 8" id="KW-0812">Transmembrane</keyword>
<feature type="transmembrane region" description="Helical" evidence="9">
    <location>
        <begin position="67"/>
        <end position="88"/>
    </location>
</feature>
<evidence type="ECO:0000256" key="7">
    <source>
        <dbReference type="PIRSR" id="PIRSR600175-2"/>
    </source>
</evidence>
<comment type="subcellular location">
    <subcellularLocation>
        <location evidence="1">Membrane</location>
        <topology evidence="1">Multi-pass membrane protein</topology>
    </subcellularLocation>
</comment>
<accession>A0A2T7PCR4</accession>
<evidence type="ECO:0000256" key="2">
    <source>
        <dbReference type="ARBA" id="ARBA00022448"/>
    </source>
</evidence>
<protein>
    <recommendedName>
        <fullName evidence="8">Transporter</fullName>
    </recommendedName>
</protein>
<gene>
    <name evidence="10" type="ORF">C0Q70_06609</name>
</gene>
<dbReference type="OrthoDB" id="6581954at2759"/>
<evidence type="ECO:0000256" key="9">
    <source>
        <dbReference type="SAM" id="Phobius"/>
    </source>
</evidence>
<dbReference type="PROSITE" id="PS50267">
    <property type="entry name" value="NA_NEUROTRAN_SYMP_3"/>
    <property type="match status" value="1"/>
</dbReference>
<feature type="binding site" evidence="6">
    <location>
        <position position="45"/>
    </location>
    <ligand>
        <name>Na(+)</name>
        <dbReference type="ChEBI" id="CHEBI:29101"/>
        <label>1</label>
    </ligand>
</feature>
<feature type="transmembrane region" description="Helical" evidence="9">
    <location>
        <begin position="195"/>
        <end position="214"/>
    </location>
</feature>
<organism evidence="10 11">
    <name type="scientific">Pomacea canaliculata</name>
    <name type="common">Golden apple snail</name>
    <dbReference type="NCBI Taxonomy" id="400727"/>
    <lineage>
        <taxon>Eukaryota</taxon>
        <taxon>Metazoa</taxon>
        <taxon>Spiralia</taxon>
        <taxon>Lophotrochozoa</taxon>
        <taxon>Mollusca</taxon>
        <taxon>Gastropoda</taxon>
        <taxon>Caenogastropoda</taxon>
        <taxon>Architaenioglossa</taxon>
        <taxon>Ampullarioidea</taxon>
        <taxon>Ampullariidae</taxon>
        <taxon>Pomacea</taxon>
    </lineage>
</organism>
<dbReference type="GO" id="GO:0005886">
    <property type="term" value="C:plasma membrane"/>
    <property type="evidence" value="ECO:0007669"/>
    <property type="project" value="TreeGrafter"/>
</dbReference>
<keyword evidence="2 8" id="KW-0813">Transport</keyword>
<dbReference type="AlphaFoldDB" id="A0A2T7PCR4"/>
<evidence type="ECO:0000256" key="3">
    <source>
        <dbReference type="ARBA" id="ARBA00022692"/>
    </source>
</evidence>
<dbReference type="GO" id="GO:0098793">
    <property type="term" value="C:presynapse"/>
    <property type="evidence" value="ECO:0007669"/>
    <property type="project" value="GOC"/>
</dbReference>
<dbReference type="GO" id="GO:0005335">
    <property type="term" value="F:serotonin:sodium:chloride symporter activity"/>
    <property type="evidence" value="ECO:0007669"/>
    <property type="project" value="TreeGrafter"/>
</dbReference>